<dbReference type="EMBL" id="JBBYAK010000001">
    <property type="protein sequence ID" value="MEL3956312.1"/>
    <property type="molecule type" value="Genomic_DNA"/>
</dbReference>
<gene>
    <name evidence="1" type="ORF">NST17_03680</name>
</gene>
<proteinExistence type="predicted"/>
<protein>
    <submittedName>
        <fullName evidence="1">Uncharacterized protein</fullName>
    </submittedName>
</protein>
<sequence length="89" mass="10172">MFLITVVDFADSLCAPAIYEDMTVICDAFSFDKDFLKGYYRNYNSEEIIEICINAILCHEYGYHVVKNVFGPVNSYNELSGRIKGRLAI</sequence>
<organism evidence="1 2">
    <name type="scientific">Caldifermentibacillus hisashii</name>
    <dbReference type="NCBI Taxonomy" id="996558"/>
    <lineage>
        <taxon>Bacteria</taxon>
        <taxon>Bacillati</taxon>
        <taxon>Bacillota</taxon>
        <taxon>Bacilli</taxon>
        <taxon>Bacillales</taxon>
        <taxon>Bacillaceae</taxon>
        <taxon>Caldifermentibacillus</taxon>
    </lineage>
</organism>
<keyword evidence="2" id="KW-1185">Reference proteome</keyword>
<dbReference type="RefSeq" id="WP_041848312.1">
    <property type="nucleotide sequence ID" value="NZ_CP155465.1"/>
</dbReference>
<evidence type="ECO:0000313" key="1">
    <source>
        <dbReference type="EMBL" id="MEL3956312.1"/>
    </source>
</evidence>
<evidence type="ECO:0000313" key="2">
    <source>
        <dbReference type="Proteomes" id="UP001459714"/>
    </source>
</evidence>
<reference evidence="1 2" key="1">
    <citation type="submission" date="2024-03" db="EMBL/GenBank/DDBJ databases">
        <title>Bacilli Hybrid Assemblies.</title>
        <authorList>
            <person name="Kovac J."/>
        </authorList>
    </citation>
    <scope>NUCLEOTIDE SEQUENCE [LARGE SCALE GENOMIC DNA]</scope>
    <source>
        <strain evidence="1 2">FSL M8-0022</strain>
    </source>
</reference>
<comment type="caution">
    <text evidence="1">The sequence shown here is derived from an EMBL/GenBank/DDBJ whole genome shotgun (WGS) entry which is preliminary data.</text>
</comment>
<accession>A0ABU9JVV0</accession>
<name>A0ABU9JVV0_9BACI</name>
<dbReference type="Proteomes" id="UP001459714">
    <property type="component" value="Unassembled WGS sequence"/>
</dbReference>